<dbReference type="NCBIfam" id="TIGR01027">
    <property type="entry name" value="proB"/>
    <property type="match status" value="1"/>
</dbReference>
<name>A0ABT9GYG2_9GAMM</name>
<evidence type="ECO:0000256" key="3">
    <source>
        <dbReference type="ARBA" id="ARBA00022650"/>
    </source>
</evidence>
<dbReference type="Gene3D" id="3.40.1160.10">
    <property type="entry name" value="Acetylglutamate kinase-like"/>
    <property type="match status" value="1"/>
</dbReference>
<comment type="caution">
    <text evidence="9">The sequence shown here is derived from an EMBL/GenBank/DDBJ whole genome shotgun (WGS) entry which is preliminary data.</text>
</comment>
<dbReference type="InterPro" id="IPR001048">
    <property type="entry name" value="Asp/Glu/Uridylate_kinase"/>
</dbReference>
<dbReference type="Proteomes" id="UP001231616">
    <property type="component" value="Unassembled WGS sequence"/>
</dbReference>
<dbReference type="RefSeq" id="WP_305893181.1">
    <property type="nucleotide sequence ID" value="NZ_JAUZVZ010000008.1"/>
</dbReference>
<feature type="non-terminal residue" evidence="9">
    <location>
        <position position="205"/>
    </location>
</feature>
<evidence type="ECO:0000256" key="2">
    <source>
        <dbReference type="ARBA" id="ARBA00022605"/>
    </source>
</evidence>
<evidence type="ECO:0000313" key="9">
    <source>
        <dbReference type="EMBL" id="MDP4535914.1"/>
    </source>
</evidence>
<evidence type="ECO:0000259" key="8">
    <source>
        <dbReference type="Pfam" id="PF00696"/>
    </source>
</evidence>
<keyword evidence="1" id="KW-0963">Cytoplasm</keyword>
<dbReference type="GO" id="GO:0004349">
    <property type="term" value="F:glutamate 5-kinase activity"/>
    <property type="evidence" value="ECO:0007669"/>
    <property type="project" value="UniProtKB-EC"/>
</dbReference>
<evidence type="ECO:0000256" key="5">
    <source>
        <dbReference type="ARBA" id="ARBA00022741"/>
    </source>
</evidence>
<gene>
    <name evidence="9" type="primary">proB</name>
    <name evidence="9" type="ORF">Q3O60_06925</name>
</gene>
<evidence type="ECO:0000256" key="6">
    <source>
        <dbReference type="ARBA" id="ARBA00022777"/>
    </source>
</evidence>
<dbReference type="PANTHER" id="PTHR43654:SF1">
    <property type="entry name" value="ISOPENTENYL PHOSPHATE KINASE"/>
    <property type="match status" value="1"/>
</dbReference>
<evidence type="ECO:0000256" key="4">
    <source>
        <dbReference type="ARBA" id="ARBA00022679"/>
    </source>
</evidence>
<evidence type="ECO:0000256" key="7">
    <source>
        <dbReference type="ARBA" id="ARBA00022840"/>
    </source>
</evidence>
<keyword evidence="5" id="KW-0547">Nucleotide-binding</keyword>
<dbReference type="InterPro" id="IPR036393">
    <property type="entry name" value="AceGlu_kinase-like_sf"/>
</dbReference>
<dbReference type="CDD" id="cd04242">
    <property type="entry name" value="AAK_G5K_ProB"/>
    <property type="match status" value="1"/>
</dbReference>
<evidence type="ECO:0000313" key="10">
    <source>
        <dbReference type="Proteomes" id="UP001231616"/>
    </source>
</evidence>
<dbReference type="Pfam" id="PF00696">
    <property type="entry name" value="AA_kinase"/>
    <property type="match status" value="1"/>
</dbReference>
<keyword evidence="3" id="KW-0641">Proline biosynthesis</keyword>
<keyword evidence="7" id="KW-0067">ATP-binding</keyword>
<dbReference type="InterPro" id="IPR041739">
    <property type="entry name" value="G5K_ProB"/>
</dbReference>
<sequence length="205" mass="22581">MLGQHWRRIVVKVGSALIAPDHKGCSTRYLLIIAHFISECRQRGIEVILVSSGSVAAGRSAIAFSHQPLPVHIKQAMASVGQYQMMQHWQSLLDCHCGQLLLTHDDFHNRRRYLNIENTLRTLLSHQVLPIVNENDSVATAELKLGDNDNLAALVATAVDADVLIICSDIDGLFSANPRSNPEARFIAEVERITPEIFAMAGGSH</sequence>
<accession>A0ABT9GYG2</accession>
<keyword evidence="6" id="KW-0418">Kinase</keyword>
<dbReference type="EMBL" id="JAUZVZ010000008">
    <property type="protein sequence ID" value="MDP4535914.1"/>
    <property type="molecule type" value="Genomic_DNA"/>
</dbReference>
<organism evidence="9 10">
    <name type="scientific">Alkalimonas collagenimarina</name>
    <dbReference type="NCBI Taxonomy" id="400390"/>
    <lineage>
        <taxon>Bacteria</taxon>
        <taxon>Pseudomonadati</taxon>
        <taxon>Pseudomonadota</taxon>
        <taxon>Gammaproteobacteria</taxon>
        <taxon>Alkalimonas</taxon>
    </lineage>
</organism>
<dbReference type="EC" id="2.7.2.11" evidence="9"/>
<dbReference type="PRINTS" id="PR00474">
    <property type="entry name" value="GLU5KINASE"/>
</dbReference>
<dbReference type="InterPro" id="IPR001057">
    <property type="entry name" value="Glu/AcGlu_kinase"/>
</dbReference>
<dbReference type="InterPro" id="IPR005715">
    <property type="entry name" value="Glu_5kinase/COase_Synthase"/>
</dbReference>
<proteinExistence type="predicted"/>
<keyword evidence="10" id="KW-1185">Reference proteome</keyword>
<feature type="domain" description="Aspartate/glutamate/uridylate kinase" evidence="8">
    <location>
        <begin position="8"/>
        <end position="194"/>
    </location>
</feature>
<keyword evidence="4 9" id="KW-0808">Transferase</keyword>
<dbReference type="SUPFAM" id="SSF53633">
    <property type="entry name" value="Carbamate kinase-like"/>
    <property type="match status" value="1"/>
</dbReference>
<protein>
    <submittedName>
        <fullName evidence="9">Glutamate 5-kinase</fullName>
        <ecNumber evidence="9">2.7.2.11</ecNumber>
    </submittedName>
</protein>
<keyword evidence="2" id="KW-0028">Amino-acid biosynthesis</keyword>
<dbReference type="PANTHER" id="PTHR43654">
    <property type="entry name" value="GLUTAMATE 5-KINASE"/>
    <property type="match status" value="1"/>
</dbReference>
<evidence type="ECO:0000256" key="1">
    <source>
        <dbReference type="ARBA" id="ARBA00022490"/>
    </source>
</evidence>
<reference evidence="9 10" key="1">
    <citation type="submission" date="2023-08" db="EMBL/GenBank/DDBJ databases">
        <authorList>
            <person name="Joshi A."/>
            <person name="Thite S."/>
        </authorList>
    </citation>
    <scope>NUCLEOTIDE SEQUENCE [LARGE SCALE GENOMIC DNA]</scope>
    <source>
        <strain evidence="9 10">AC40</strain>
    </source>
</reference>